<reference evidence="1" key="1">
    <citation type="submission" date="2024-04" db="EMBL/GenBank/DDBJ databases">
        <authorList>
            <consortium name="Molecular Ecology Group"/>
        </authorList>
    </citation>
    <scope>NUCLEOTIDE SEQUENCE</scope>
</reference>
<accession>A0AAV2NVT8</accession>
<name>A0AAV2NVT8_9HYME</name>
<evidence type="ECO:0000313" key="2">
    <source>
        <dbReference type="Proteomes" id="UP001497644"/>
    </source>
</evidence>
<dbReference type="AlphaFoldDB" id="A0AAV2NVT8"/>
<protein>
    <recommendedName>
        <fullName evidence="3">Endonuclease-reverse transcriptase</fullName>
    </recommendedName>
</protein>
<evidence type="ECO:0000313" key="1">
    <source>
        <dbReference type="EMBL" id="CAL1683894.1"/>
    </source>
</evidence>
<sequence>MKQKIVVAQRKMERSMLGITLRDRVSSQIIRQRTKIQDVERVAILKWSWAGHLARTTDERWTKRVLEWRPREEAYRSRGRPPTRWTDDIKRICPNWIQEAQQRDRWNELRKTYVQQWTRLVDR</sequence>
<proteinExistence type="predicted"/>
<gene>
    <name evidence="1" type="ORF">LPLAT_LOCUS9645</name>
</gene>
<dbReference type="Proteomes" id="UP001497644">
    <property type="component" value="Chromosome 5"/>
</dbReference>
<keyword evidence="2" id="KW-1185">Reference proteome</keyword>
<organism evidence="1 2">
    <name type="scientific">Lasius platythorax</name>
    <dbReference type="NCBI Taxonomy" id="488582"/>
    <lineage>
        <taxon>Eukaryota</taxon>
        <taxon>Metazoa</taxon>
        <taxon>Ecdysozoa</taxon>
        <taxon>Arthropoda</taxon>
        <taxon>Hexapoda</taxon>
        <taxon>Insecta</taxon>
        <taxon>Pterygota</taxon>
        <taxon>Neoptera</taxon>
        <taxon>Endopterygota</taxon>
        <taxon>Hymenoptera</taxon>
        <taxon>Apocrita</taxon>
        <taxon>Aculeata</taxon>
        <taxon>Formicoidea</taxon>
        <taxon>Formicidae</taxon>
        <taxon>Formicinae</taxon>
        <taxon>Lasius</taxon>
        <taxon>Lasius</taxon>
    </lineage>
</organism>
<evidence type="ECO:0008006" key="3">
    <source>
        <dbReference type="Google" id="ProtNLM"/>
    </source>
</evidence>
<dbReference type="EMBL" id="OZ034828">
    <property type="protein sequence ID" value="CAL1683894.1"/>
    <property type="molecule type" value="Genomic_DNA"/>
</dbReference>